<dbReference type="EMBL" id="NBNE01002030">
    <property type="protein sequence ID" value="OWZ11775.1"/>
    <property type="molecule type" value="Genomic_DNA"/>
</dbReference>
<protein>
    <submittedName>
        <fullName evidence="1">Uncharacterized protein</fullName>
    </submittedName>
</protein>
<organism evidence="1 2">
    <name type="scientific">Phytophthora megakarya</name>
    <dbReference type="NCBI Taxonomy" id="4795"/>
    <lineage>
        <taxon>Eukaryota</taxon>
        <taxon>Sar</taxon>
        <taxon>Stramenopiles</taxon>
        <taxon>Oomycota</taxon>
        <taxon>Peronosporomycetes</taxon>
        <taxon>Peronosporales</taxon>
        <taxon>Peronosporaceae</taxon>
        <taxon>Phytophthora</taxon>
    </lineage>
</organism>
<evidence type="ECO:0000313" key="2">
    <source>
        <dbReference type="Proteomes" id="UP000198211"/>
    </source>
</evidence>
<proteinExistence type="predicted"/>
<gene>
    <name evidence="1" type="ORF">PHMEG_00015152</name>
</gene>
<dbReference type="Proteomes" id="UP000198211">
    <property type="component" value="Unassembled WGS sequence"/>
</dbReference>
<reference evidence="2" key="1">
    <citation type="submission" date="2017-03" db="EMBL/GenBank/DDBJ databases">
        <title>Phytopthora megakarya and P. palmivora, two closely related causual agents of cacao black pod achieved similar genome size and gene model numbers by different mechanisms.</title>
        <authorList>
            <person name="Ali S."/>
            <person name="Shao J."/>
            <person name="Larry D.J."/>
            <person name="Kronmiller B."/>
            <person name="Shen D."/>
            <person name="Strem M.D."/>
            <person name="Melnick R.L."/>
            <person name="Guiltinan M.J."/>
            <person name="Tyler B.M."/>
            <person name="Meinhardt L.W."/>
            <person name="Bailey B.A."/>
        </authorList>
    </citation>
    <scope>NUCLEOTIDE SEQUENCE [LARGE SCALE GENOMIC DNA]</scope>
    <source>
        <strain evidence="2">zdho120</strain>
    </source>
</reference>
<sequence length="153" mass="17817">MSSMKRYVTLSFHLDDGAKPYVMVLEDAIMHFCGQFPCLSPTIFMTAEPLLSERPNENIQQEMRALFIGHDLKFDEWSYLLPLVHTKNYCTLAGRSRTYITVPRTPGHWCWDTANREEVLEINLDVSVERLDTLHYLLHGMHKEGIDQKKSMI</sequence>
<accession>A0A225W2H2</accession>
<evidence type="ECO:0000313" key="1">
    <source>
        <dbReference type="EMBL" id="OWZ11775.1"/>
    </source>
</evidence>
<name>A0A225W2H2_9STRA</name>
<keyword evidence="2" id="KW-1185">Reference proteome</keyword>
<comment type="caution">
    <text evidence="1">The sequence shown here is derived from an EMBL/GenBank/DDBJ whole genome shotgun (WGS) entry which is preliminary data.</text>
</comment>
<dbReference type="AlphaFoldDB" id="A0A225W2H2"/>